<name>A0A9X1B3K2_9GAMM</name>
<evidence type="ECO:0000313" key="3">
    <source>
        <dbReference type="EMBL" id="MBK1618495.1"/>
    </source>
</evidence>
<accession>A0A9X1B3K2</accession>
<dbReference type="RefSeq" id="WP_200242130.1">
    <property type="nucleotide sequence ID" value="NZ_NRRY01000010.1"/>
</dbReference>
<dbReference type="PANTHER" id="PTHR42714:SF6">
    <property type="entry name" value="TRANSLATION INITIATION FACTOR IF-2"/>
    <property type="match status" value="1"/>
</dbReference>
<feature type="domain" description="G" evidence="2">
    <location>
        <begin position="36"/>
        <end position="147"/>
    </location>
</feature>
<comment type="caution">
    <text evidence="3">The sequence shown here is derived from an EMBL/GenBank/DDBJ whole genome shotgun (WGS) entry which is preliminary data.</text>
</comment>
<dbReference type="SUPFAM" id="SSF52540">
    <property type="entry name" value="P-loop containing nucleoside triphosphate hydrolases"/>
    <property type="match status" value="1"/>
</dbReference>
<dbReference type="Gene3D" id="3.40.50.300">
    <property type="entry name" value="P-loop containing nucleotide triphosphate hydrolases"/>
    <property type="match status" value="1"/>
</dbReference>
<dbReference type="Proteomes" id="UP001138768">
    <property type="component" value="Unassembled WGS sequence"/>
</dbReference>
<dbReference type="GO" id="GO:0005525">
    <property type="term" value="F:GTP binding"/>
    <property type="evidence" value="ECO:0007669"/>
    <property type="project" value="InterPro"/>
</dbReference>
<evidence type="ECO:0000256" key="1">
    <source>
        <dbReference type="SAM" id="Coils"/>
    </source>
</evidence>
<dbReference type="PANTHER" id="PTHR42714">
    <property type="entry name" value="TRNA MODIFICATION GTPASE GTPBP3"/>
    <property type="match status" value="1"/>
</dbReference>
<keyword evidence="1" id="KW-0175">Coiled coil</keyword>
<evidence type="ECO:0000313" key="4">
    <source>
        <dbReference type="Proteomes" id="UP001138768"/>
    </source>
</evidence>
<dbReference type="GO" id="GO:0002098">
    <property type="term" value="P:tRNA wobble uridine modification"/>
    <property type="evidence" value="ECO:0007669"/>
    <property type="project" value="TreeGrafter"/>
</dbReference>
<protein>
    <recommendedName>
        <fullName evidence="2">G domain-containing protein</fullName>
    </recommendedName>
</protein>
<evidence type="ECO:0000259" key="2">
    <source>
        <dbReference type="Pfam" id="PF01926"/>
    </source>
</evidence>
<keyword evidence="4" id="KW-1185">Reference proteome</keyword>
<dbReference type="GO" id="GO:0030488">
    <property type="term" value="P:tRNA methylation"/>
    <property type="evidence" value="ECO:0007669"/>
    <property type="project" value="TreeGrafter"/>
</dbReference>
<reference evidence="3 4" key="1">
    <citation type="journal article" date="2020" name="Microorganisms">
        <title>Osmotic Adaptation and Compatible Solute Biosynthesis of Phototrophic Bacteria as Revealed from Genome Analyses.</title>
        <authorList>
            <person name="Imhoff J.F."/>
            <person name="Rahn T."/>
            <person name="Kunzel S."/>
            <person name="Keller A."/>
            <person name="Neulinger S.C."/>
        </authorList>
    </citation>
    <scope>NUCLEOTIDE SEQUENCE [LARGE SCALE GENOMIC DNA]</scope>
    <source>
        <strain evidence="3 4">DSM 25653</strain>
    </source>
</reference>
<organism evidence="3 4">
    <name type="scientific">Lamprobacter modestohalophilus</name>
    <dbReference type="NCBI Taxonomy" id="1064514"/>
    <lineage>
        <taxon>Bacteria</taxon>
        <taxon>Pseudomonadati</taxon>
        <taxon>Pseudomonadota</taxon>
        <taxon>Gammaproteobacteria</taxon>
        <taxon>Chromatiales</taxon>
        <taxon>Chromatiaceae</taxon>
        <taxon>Lamprobacter</taxon>
    </lineage>
</organism>
<dbReference type="GO" id="GO:0005737">
    <property type="term" value="C:cytoplasm"/>
    <property type="evidence" value="ECO:0007669"/>
    <property type="project" value="TreeGrafter"/>
</dbReference>
<proteinExistence type="predicted"/>
<dbReference type="InterPro" id="IPR006073">
    <property type="entry name" value="GTP-bd"/>
</dbReference>
<gene>
    <name evidence="3" type="ORF">CKO42_08595</name>
</gene>
<dbReference type="EMBL" id="NRRY01000010">
    <property type="protein sequence ID" value="MBK1618495.1"/>
    <property type="molecule type" value="Genomic_DNA"/>
</dbReference>
<dbReference type="InterPro" id="IPR027417">
    <property type="entry name" value="P-loop_NTPase"/>
</dbReference>
<dbReference type="Pfam" id="PF01926">
    <property type="entry name" value="MMR_HSR1"/>
    <property type="match status" value="1"/>
</dbReference>
<dbReference type="AlphaFoldDB" id="A0A9X1B3K2"/>
<sequence>MQTLTPATVARLHTFAPQCRMELERLGELDKTSLPTVAVLGHYNHGKSSLLNALIGKECFAVSDHRETRQTSVQIHHGLQWMDTLGLNADVAGDDDRCAMQAAHHQCDVRLFVHALDMGELDAREVSLLRTLLDEQSATGRQTLLVVTRITNRSSTEREQMLKVIAQQVPDAACIAVSASSHQRGLEHKRPALVRLGNLNELHLFIRKAVFNVDQVRQDERRLIMNTLAQEVNLKMQQARARYQRAKNQKQAAQQTLRDRFATLQHRIESEIR</sequence>
<feature type="coiled-coil region" evidence="1">
    <location>
        <begin position="229"/>
        <end position="256"/>
    </location>
</feature>